<gene>
    <name evidence="19" type="ORF">AFE02nite_23980</name>
</gene>
<dbReference type="Pfam" id="PF13361">
    <property type="entry name" value="UvrD_C"/>
    <property type="match status" value="1"/>
</dbReference>
<dbReference type="GO" id="GO:0003677">
    <property type="term" value="F:DNA binding"/>
    <property type="evidence" value="ECO:0007669"/>
    <property type="project" value="UniProtKB-KW"/>
</dbReference>
<keyword evidence="9" id="KW-0238">DNA-binding</keyword>
<comment type="caution">
    <text evidence="19">The sequence shown here is derived from an EMBL/GenBank/DDBJ whole genome shotgun (WGS) entry which is preliminary data.</text>
</comment>
<keyword evidence="10" id="KW-0234">DNA repair</keyword>
<evidence type="ECO:0000256" key="13">
    <source>
        <dbReference type="ARBA" id="ARBA00034808"/>
    </source>
</evidence>
<dbReference type="GO" id="GO:0033202">
    <property type="term" value="C:DNA helicase complex"/>
    <property type="evidence" value="ECO:0007669"/>
    <property type="project" value="TreeGrafter"/>
</dbReference>
<evidence type="ECO:0000256" key="5">
    <source>
        <dbReference type="ARBA" id="ARBA00022801"/>
    </source>
</evidence>
<dbReference type="InterPro" id="IPR014016">
    <property type="entry name" value="UvrD-like_ATP-bd"/>
</dbReference>
<evidence type="ECO:0000256" key="7">
    <source>
        <dbReference type="ARBA" id="ARBA00022839"/>
    </source>
</evidence>
<dbReference type="Gene3D" id="1.10.486.10">
    <property type="entry name" value="PCRA, domain 4"/>
    <property type="match status" value="1"/>
</dbReference>
<dbReference type="Pfam" id="PF12705">
    <property type="entry name" value="PDDEXK_1"/>
    <property type="match status" value="1"/>
</dbReference>
<evidence type="ECO:0000313" key="20">
    <source>
        <dbReference type="Proteomes" id="UP000321484"/>
    </source>
</evidence>
<evidence type="ECO:0000259" key="18">
    <source>
        <dbReference type="PROSITE" id="PS51217"/>
    </source>
</evidence>
<dbReference type="GO" id="GO:0005829">
    <property type="term" value="C:cytosol"/>
    <property type="evidence" value="ECO:0007669"/>
    <property type="project" value="TreeGrafter"/>
</dbReference>
<dbReference type="CDD" id="cd17932">
    <property type="entry name" value="DEXQc_UvrD"/>
    <property type="match status" value="1"/>
</dbReference>
<dbReference type="Gene3D" id="1.10.10.160">
    <property type="match status" value="1"/>
</dbReference>
<keyword evidence="3 15" id="KW-0547">Nucleotide-binding</keyword>
<comment type="catalytic activity">
    <reaction evidence="14">
        <text>ATP + H2O = ADP + phosphate + H(+)</text>
        <dbReference type="Rhea" id="RHEA:13065"/>
        <dbReference type="ChEBI" id="CHEBI:15377"/>
        <dbReference type="ChEBI" id="CHEBI:15378"/>
        <dbReference type="ChEBI" id="CHEBI:30616"/>
        <dbReference type="ChEBI" id="CHEBI:43474"/>
        <dbReference type="ChEBI" id="CHEBI:456216"/>
        <dbReference type="EC" id="5.6.2.4"/>
    </reaction>
</comment>
<evidence type="ECO:0000256" key="4">
    <source>
        <dbReference type="ARBA" id="ARBA00022763"/>
    </source>
</evidence>
<keyword evidence="6 15" id="KW-0347">Helicase</keyword>
<dbReference type="Gene3D" id="3.90.320.10">
    <property type="match status" value="1"/>
</dbReference>
<dbReference type="Pfam" id="PF00580">
    <property type="entry name" value="UvrD-helicase"/>
    <property type="match status" value="1"/>
</dbReference>
<dbReference type="GO" id="GO:0004527">
    <property type="term" value="F:exonuclease activity"/>
    <property type="evidence" value="ECO:0007669"/>
    <property type="project" value="UniProtKB-KW"/>
</dbReference>
<dbReference type="PROSITE" id="PS51198">
    <property type="entry name" value="UVRD_HELICASE_ATP_BIND"/>
    <property type="match status" value="1"/>
</dbReference>
<keyword evidence="5 15" id="KW-0378">Hydrolase</keyword>
<dbReference type="InterPro" id="IPR014017">
    <property type="entry name" value="DNA_helicase_UvrD-like_C"/>
</dbReference>
<evidence type="ECO:0000256" key="6">
    <source>
        <dbReference type="ARBA" id="ARBA00022806"/>
    </source>
</evidence>
<keyword evidence="8 15" id="KW-0067">ATP-binding</keyword>
<keyword evidence="20" id="KW-1185">Reference proteome</keyword>
<evidence type="ECO:0000256" key="3">
    <source>
        <dbReference type="ARBA" id="ARBA00022741"/>
    </source>
</evidence>
<dbReference type="InterPro" id="IPR027417">
    <property type="entry name" value="P-loop_NTPase"/>
</dbReference>
<proteinExistence type="inferred from homology"/>
<sequence length="1105" mass="116028">MTSAAEIAELLGLPRPTPEQVEVIEAPLAPGLVVAGAGSGKTETMTSRVVYLVDNGLVERDRVLGLTFTRKAAGELSERVRRRLRALDLVRGRARREPDGAAGLLLAPNVSTYNAYAAALVGEHALRLGVEPSVHVLGEAGRWQLAHDVVQGWVDDLDTDLVPGTVTDAVLGLAGALAEHLVAPDDVRAFADEWCARVLALPAGKRGSVPAPVRNLLASVRLRAGLMDLVEEFTARKRATDVMDFADQVALAARLARESDQVGRTERARYAVVLLDEYQDTSVAQLALLRSLFGDGAGDGVGHPVTAVGDPHQSIYGWRGASAGGLERFPQQFPLADGAPAPVLALSTSWRNDVAVLDAANLVAAPLRAASAERAGLALPTLRARPGAGAGEVAVALAETPADEARAVAAFVAERRAALAADRAGLAGGGPGSRRPEPVTAAVLCRKRSQFAALHAALLAAGLPVEVVGLGGLLNEPEVVDLVAALQAAHDPSRGDSLMRLLTGPRARLGLADLHALADWARHLSAEDRARDRRGPGGSARAERGPREDRTIVDALDELPPPGWTSERGRSLTPDGRARLADLATVLRTLRRSTSLPLVDLVGEAERLLALDIEVASRPGRSPAAARAHLDAFRSVAAEFDAQADAVHGGTLGAFLDWLAAALAEERGLEAPVAELDPDAVQLLTVHAAKGLEWDVVAVPGLVEGSFPVKPQTTGWVAGRGDLPTALRGDREHLPDVDLDGVTDLAGVAGRISDYREAYVEHHRGEERRLAYVAMTRARAHLLLGAAWWGETGAKVCRLSPFLTEVLDAADAGELALERWLWTPEPVADDGGAPVRPPAPAADPVAWPPDHPLGARQPVLERAAAAVRQAVADGGPEEDALSGAGALGAVAGLLLDEHRRRAEERAGVALPGHLAASAVVRLAADPEAFALQLRRPVPQEPSARARRGTAFHAWVERYYGAAALVDVDALPGADDEAGDDAELAALQARFLASEWASRTPVAVEVDVDTPVGDVVVRCRIDAVFAEPDGAVVVVDWKTGRPPRDPAAVRARDLQLAAYRLAWSRRTGVPVEQVTAAFVHVGTGETIRSSADVGALASALEAAQAG</sequence>
<dbReference type="EC" id="5.6.2.4" evidence="13"/>
<name>A0A511YZL8_9CELL</name>
<keyword evidence="4" id="KW-0227">DNA damage</keyword>
<dbReference type="InterPro" id="IPR013986">
    <property type="entry name" value="DExx_box_DNA_helicase_dom_sf"/>
</dbReference>
<protein>
    <recommendedName>
        <fullName evidence="13">DNA 3'-5' helicase</fullName>
        <ecNumber evidence="13">5.6.2.4</ecNumber>
    </recommendedName>
</protein>
<dbReference type="InterPro" id="IPR011335">
    <property type="entry name" value="Restrct_endonuc-II-like"/>
</dbReference>
<reference evidence="19 20" key="1">
    <citation type="submission" date="2019-07" db="EMBL/GenBank/DDBJ databases">
        <title>Whole genome shotgun sequence of Actinotalea fermentans NBRC 105374.</title>
        <authorList>
            <person name="Hosoyama A."/>
            <person name="Uohara A."/>
            <person name="Ohji S."/>
            <person name="Ichikawa N."/>
        </authorList>
    </citation>
    <scope>NUCLEOTIDE SEQUENCE [LARGE SCALE GENOMIC DNA]</scope>
    <source>
        <strain evidence="19 20">NBRC 105374</strain>
    </source>
</reference>
<feature type="domain" description="UvrD-like helicase C-terminal" evidence="18">
    <location>
        <begin position="354"/>
        <end position="691"/>
    </location>
</feature>
<evidence type="ECO:0000256" key="15">
    <source>
        <dbReference type="PROSITE-ProRule" id="PRU00560"/>
    </source>
</evidence>
<feature type="binding site" evidence="15">
    <location>
        <begin position="35"/>
        <end position="42"/>
    </location>
    <ligand>
        <name>ATP</name>
        <dbReference type="ChEBI" id="CHEBI:30616"/>
    </ligand>
</feature>
<dbReference type="SUPFAM" id="SSF52540">
    <property type="entry name" value="P-loop containing nucleoside triphosphate hydrolases"/>
    <property type="match status" value="1"/>
</dbReference>
<evidence type="ECO:0000313" key="19">
    <source>
        <dbReference type="EMBL" id="GEN80664.1"/>
    </source>
</evidence>
<dbReference type="RefSeq" id="WP_261765601.1">
    <property type="nucleotide sequence ID" value="NZ_BJYK01000009.1"/>
</dbReference>
<dbReference type="GO" id="GO:0043138">
    <property type="term" value="F:3'-5' DNA helicase activity"/>
    <property type="evidence" value="ECO:0007669"/>
    <property type="project" value="UniProtKB-EC"/>
</dbReference>
<evidence type="ECO:0000256" key="11">
    <source>
        <dbReference type="ARBA" id="ARBA00023235"/>
    </source>
</evidence>
<keyword evidence="7" id="KW-0269">Exonuclease</keyword>
<evidence type="ECO:0000259" key="17">
    <source>
        <dbReference type="PROSITE" id="PS51198"/>
    </source>
</evidence>
<accession>A0A511YZL8</accession>
<evidence type="ECO:0000256" key="10">
    <source>
        <dbReference type="ARBA" id="ARBA00023204"/>
    </source>
</evidence>
<comment type="similarity">
    <text evidence="1">Belongs to the helicase family. UvrD subfamily.</text>
</comment>
<dbReference type="GO" id="GO:0000725">
    <property type="term" value="P:recombinational repair"/>
    <property type="evidence" value="ECO:0007669"/>
    <property type="project" value="TreeGrafter"/>
</dbReference>
<keyword evidence="11" id="KW-0413">Isomerase</keyword>
<dbReference type="PANTHER" id="PTHR11070">
    <property type="entry name" value="UVRD / RECB / PCRA DNA HELICASE FAMILY MEMBER"/>
    <property type="match status" value="1"/>
</dbReference>
<dbReference type="InterPro" id="IPR038726">
    <property type="entry name" value="PDDEXK_AddAB-type"/>
</dbReference>
<dbReference type="InterPro" id="IPR011604">
    <property type="entry name" value="PDDEXK-like_dom_sf"/>
</dbReference>
<dbReference type="GO" id="GO:0005524">
    <property type="term" value="F:ATP binding"/>
    <property type="evidence" value="ECO:0007669"/>
    <property type="project" value="UniProtKB-UniRule"/>
</dbReference>
<feature type="domain" description="UvrD-like helicase ATP-binding" evidence="17">
    <location>
        <begin position="14"/>
        <end position="353"/>
    </location>
</feature>
<evidence type="ECO:0000256" key="8">
    <source>
        <dbReference type="ARBA" id="ARBA00022840"/>
    </source>
</evidence>
<feature type="compositionally biased region" description="Basic and acidic residues" evidence="16">
    <location>
        <begin position="528"/>
        <end position="552"/>
    </location>
</feature>
<dbReference type="Proteomes" id="UP000321484">
    <property type="component" value="Unassembled WGS sequence"/>
</dbReference>
<dbReference type="EMBL" id="BJYK01000009">
    <property type="protein sequence ID" value="GEN80664.1"/>
    <property type="molecule type" value="Genomic_DNA"/>
</dbReference>
<dbReference type="Gene3D" id="3.40.50.300">
    <property type="entry name" value="P-loop containing nucleotide triphosphate hydrolases"/>
    <property type="match status" value="2"/>
</dbReference>
<evidence type="ECO:0000256" key="12">
    <source>
        <dbReference type="ARBA" id="ARBA00034617"/>
    </source>
</evidence>
<dbReference type="AlphaFoldDB" id="A0A511YZL8"/>
<dbReference type="InterPro" id="IPR000212">
    <property type="entry name" value="DNA_helicase_UvrD/REP"/>
</dbReference>
<feature type="region of interest" description="Disordered" evidence="16">
    <location>
        <begin position="528"/>
        <end position="572"/>
    </location>
</feature>
<evidence type="ECO:0000256" key="1">
    <source>
        <dbReference type="ARBA" id="ARBA00009922"/>
    </source>
</evidence>
<keyword evidence="2" id="KW-0540">Nuclease</keyword>
<evidence type="ECO:0000256" key="9">
    <source>
        <dbReference type="ARBA" id="ARBA00023125"/>
    </source>
</evidence>
<dbReference type="SUPFAM" id="SSF52980">
    <property type="entry name" value="Restriction endonuclease-like"/>
    <property type="match status" value="1"/>
</dbReference>
<comment type="catalytic activity">
    <reaction evidence="12">
        <text>Couples ATP hydrolysis with the unwinding of duplex DNA by translocating in the 3'-5' direction.</text>
        <dbReference type="EC" id="5.6.2.4"/>
    </reaction>
</comment>
<evidence type="ECO:0000256" key="14">
    <source>
        <dbReference type="ARBA" id="ARBA00048988"/>
    </source>
</evidence>
<dbReference type="PROSITE" id="PS51217">
    <property type="entry name" value="UVRD_HELICASE_CTER"/>
    <property type="match status" value="1"/>
</dbReference>
<evidence type="ECO:0000256" key="16">
    <source>
        <dbReference type="SAM" id="MobiDB-lite"/>
    </source>
</evidence>
<evidence type="ECO:0000256" key="2">
    <source>
        <dbReference type="ARBA" id="ARBA00022722"/>
    </source>
</evidence>
<organism evidence="19 20">
    <name type="scientific">Actinotalea fermentans</name>
    <dbReference type="NCBI Taxonomy" id="43671"/>
    <lineage>
        <taxon>Bacteria</taxon>
        <taxon>Bacillati</taxon>
        <taxon>Actinomycetota</taxon>
        <taxon>Actinomycetes</taxon>
        <taxon>Micrococcales</taxon>
        <taxon>Cellulomonadaceae</taxon>
        <taxon>Actinotalea</taxon>
    </lineage>
</organism>
<dbReference type="PANTHER" id="PTHR11070:SF55">
    <property type="entry name" value="DNA 3'-5' HELICASE"/>
    <property type="match status" value="1"/>
</dbReference>